<accession>A0A919KV40</accession>
<keyword evidence="2" id="KW-0732">Signal</keyword>
<dbReference type="EMBL" id="BNBO01000020">
    <property type="protein sequence ID" value="GHH73617.1"/>
    <property type="molecule type" value="Genomic_DNA"/>
</dbReference>
<dbReference type="RefSeq" id="WP_190212085.1">
    <property type="nucleotide sequence ID" value="NZ_BNBO01000020.1"/>
</dbReference>
<comment type="caution">
    <text evidence="3">The sequence shown here is derived from an EMBL/GenBank/DDBJ whole genome shotgun (WGS) entry which is preliminary data.</text>
</comment>
<protein>
    <submittedName>
        <fullName evidence="3">Uncharacterized protein</fullName>
    </submittedName>
</protein>
<proteinExistence type="predicted"/>
<feature type="chain" id="PRO_5038995411" evidence="2">
    <location>
        <begin position="21"/>
        <end position="146"/>
    </location>
</feature>
<reference evidence="3" key="2">
    <citation type="submission" date="2020-09" db="EMBL/GenBank/DDBJ databases">
        <authorList>
            <person name="Sun Q."/>
            <person name="Ohkuma M."/>
        </authorList>
    </citation>
    <scope>NUCLEOTIDE SEQUENCE</scope>
    <source>
        <strain evidence="3">JCM 4646</strain>
    </source>
</reference>
<feature type="region of interest" description="Disordered" evidence="1">
    <location>
        <begin position="105"/>
        <end position="146"/>
    </location>
</feature>
<dbReference type="GeneID" id="95354247"/>
<gene>
    <name evidence="3" type="ORF">GCM10018781_38430</name>
</gene>
<sequence>MLEAALAALAAAGGTAVVQAAGTDAWNGFRTRVARLIGRGDGQREHAELERLDRTADVLEAVGPGEAEQVRIRQEASWQTRFEALLESLTDVEREQVAAELRILLHEEDPRPQPGSGGMSGNTFHGPTAVQFGDGNRQDNRFGSGA</sequence>
<keyword evidence="4" id="KW-1185">Reference proteome</keyword>
<evidence type="ECO:0000313" key="3">
    <source>
        <dbReference type="EMBL" id="GHH73617.1"/>
    </source>
</evidence>
<evidence type="ECO:0000256" key="2">
    <source>
        <dbReference type="SAM" id="SignalP"/>
    </source>
</evidence>
<name>A0A919KV40_9ACTN</name>
<feature type="signal peptide" evidence="2">
    <location>
        <begin position="1"/>
        <end position="20"/>
    </location>
</feature>
<dbReference type="Proteomes" id="UP000617734">
    <property type="component" value="Unassembled WGS sequence"/>
</dbReference>
<organism evidence="3 4">
    <name type="scientific">Kitasatospora indigofera</name>
    <dbReference type="NCBI Taxonomy" id="67307"/>
    <lineage>
        <taxon>Bacteria</taxon>
        <taxon>Bacillati</taxon>
        <taxon>Actinomycetota</taxon>
        <taxon>Actinomycetes</taxon>
        <taxon>Kitasatosporales</taxon>
        <taxon>Streptomycetaceae</taxon>
        <taxon>Kitasatospora</taxon>
    </lineage>
</organism>
<evidence type="ECO:0000313" key="4">
    <source>
        <dbReference type="Proteomes" id="UP000617734"/>
    </source>
</evidence>
<reference evidence="3" key="1">
    <citation type="journal article" date="2014" name="Int. J. Syst. Evol. Microbiol.">
        <title>Complete genome sequence of Corynebacterium casei LMG S-19264T (=DSM 44701T), isolated from a smear-ripened cheese.</title>
        <authorList>
            <consortium name="US DOE Joint Genome Institute (JGI-PGF)"/>
            <person name="Walter F."/>
            <person name="Albersmeier A."/>
            <person name="Kalinowski J."/>
            <person name="Ruckert C."/>
        </authorList>
    </citation>
    <scope>NUCLEOTIDE SEQUENCE</scope>
    <source>
        <strain evidence="3">JCM 4646</strain>
    </source>
</reference>
<dbReference type="AlphaFoldDB" id="A0A919KV40"/>
<evidence type="ECO:0000256" key="1">
    <source>
        <dbReference type="SAM" id="MobiDB-lite"/>
    </source>
</evidence>